<dbReference type="Pfam" id="PF19077">
    <property type="entry name" value="Big_13"/>
    <property type="match status" value="2"/>
</dbReference>
<dbReference type="EMBL" id="UGJB01000004">
    <property type="protein sequence ID" value="STQ14019.1"/>
    <property type="molecule type" value="Genomic_DNA"/>
</dbReference>
<evidence type="ECO:0000259" key="2">
    <source>
        <dbReference type="Pfam" id="PF19077"/>
    </source>
</evidence>
<organism evidence="3 4">
    <name type="scientific">Enterobacter cloacae</name>
    <dbReference type="NCBI Taxonomy" id="550"/>
    <lineage>
        <taxon>Bacteria</taxon>
        <taxon>Pseudomonadati</taxon>
        <taxon>Pseudomonadota</taxon>
        <taxon>Gammaproteobacteria</taxon>
        <taxon>Enterobacterales</taxon>
        <taxon>Enterobacteriaceae</taxon>
        <taxon>Enterobacter</taxon>
        <taxon>Enterobacter cloacae complex</taxon>
    </lineage>
</organism>
<feature type="compositionally biased region" description="Polar residues" evidence="1">
    <location>
        <begin position="120"/>
        <end position="133"/>
    </location>
</feature>
<dbReference type="AlphaFoldDB" id="A0A377M6J9"/>
<gene>
    <name evidence="3" type="ORF">NCTC10005_06856</name>
</gene>
<feature type="region of interest" description="Disordered" evidence="1">
    <location>
        <begin position="1"/>
        <end position="52"/>
    </location>
</feature>
<protein>
    <submittedName>
        <fullName evidence="3">Outer membrane adhesin like protein</fullName>
    </submittedName>
</protein>
<dbReference type="InterPro" id="IPR044016">
    <property type="entry name" value="Big_13"/>
</dbReference>
<feature type="domain" description="Bacterial Ig-like" evidence="2">
    <location>
        <begin position="19"/>
        <end position="95"/>
    </location>
</feature>
<feature type="compositionally biased region" description="Basic residues" evidence="1">
    <location>
        <begin position="34"/>
        <end position="44"/>
    </location>
</feature>
<sequence>MGEVVDDQGPIVGNLKPGTVTDDVRPELSGKGKPGQHRDHHGWRRCTGPTVVDPDGNWTFTPEQDLADGDHSLTVISKDPAGNEVTSPSFDITVDATAPEKPVLGSATDDVGTIRGDLSNGGTTDDANPTFNGSAEPGSRVDIYDNGEHIGSTIADDNGAWQFTPTTPLPEGEHHITTTATDEAGNTGPESDDFVLVTDYTPTSGKQRCTEHYVRNG</sequence>
<name>A0A377M6J9_ENTCL</name>
<dbReference type="NCBIfam" id="NF033510">
    <property type="entry name" value="Ca_tandemer"/>
    <property type="match status" value="2"/>
</dbReference>
<evidence type="ECO:0000256" key="1">
    <source>
        <dbReference type="SAM" id="MobiDB-lite"/>
    </source>
</evidence>
<proteinExistence type="predicted"/>
<reference evidence="3 4" key="1">
    <citation type="submission" date="2018-06" db="EMBL/GenBank/DDBJ databases">
        <authorList>
            <consortium name="Pathogen Informatics"/>
            <person name="Doyle S."/>
        </authorList>
    </citation>
    <scope>NUCLEOTIDE SEQUENCE [LARGE SCALE GENOMIC DNA]</scope>
    <source>
        <strain evidence="3 4">NCTC10005</strain>
    </source>
</reference>
<evidence type="ECO:0000313" key="3">
    <source>
        <dbReference type="EMBL" id="STQ14019.1"/>
    </source>
</evidence>
<accession>A0A377M6J9</accession>
<evidence type="ECO:0000313" key="4">
    <source>
        <dbReference type="Proteomes" id="UP000255106"/>
    </source>
</evidence>
<feature type="region of interest" description="Disordered" evidence="1">
    <location>
        <begin position="96"/>
        <end position="140"/>
    </location>
</feature>
<feature type="domain" description="Bacterial Ig-like" evidence="2">
    <location>
        <begin position="116"/>
        <end position="191"/>
    </location>
</feature>
<dbReference type="Gene3D" id="3.30.420.430">
    <property type="match status" value="2"/>
</dbReference>
<dbReference type="Proteomes" id="UP000255106">
    <property type="component" value="Unassembled WGS sequence"/>
</dbReference>
<feature type="region of interest" description="Disordered" evidence="1">
    <location>
        <begin position="165"/>
        <end position="191"/>
    </location>
</feature>